<dbReference type="InterPro" id="IPR041614">
    <property type="entry name" value="DprA_WH"/>
</dbReference>
<protein>
    <submittedName>
        <fullName evidence="4">DNA-protecting protein DprA</fullName>
    </submittedName>
</protein>
<evidence type="ECO:0000259" key="3">
    <source>
        <dbReference type="Pfam" id="PF17782"/>
    </source>
</evidence>
<dbReference type="Pfam" id="PF21102">
    <property type="entry name" value="DprA_N"/>
    <property type="match status" value="1"/>
</dbReference>
<dbReference type="KEGG" id="mee:DA075_04350"/>
<feature type="domain" description="DprA winged helix" evidence="3">
    <location>
        <begin position="333"/>
        <end position="391"/>
    </location>
</feature>
<sequence>MNLSDAQRLDWLRLIRSEGVGPRTFRGLVNRFGGAGPALKALPGLAKARGKPIRVTTKAEAEREIAAAARLGARFVAMGEPDYPLPLQATADAPPLLAIRGDAACLKRPAIAIVGSRNASAAGLTFTERLSHALGGEGLVIVSGLARGIDARAHKAALPSGTVAVLAGGHDRIYPSEHEDLVARILDSGGAIVAEMPMGWEPRGRDFPRRNRIISGLSLGTVVVEAARRSGSLITARFALEQGREVFAVPGSPLDPRAEGTNDLIRDGATLCAAPEHVMAVLAPLIGGPAPETGAEDAADRTEPALYWDEIDFSAEEPVTAMAAEPAQSALDEAPPRPSPRDDRAILLELLGPSPVPVDALARQAGVSARVVQGLLMELELDGTIWRHPSGTVSLR</sequence>
<dbReference type="InterPro" id="IPR057666">
    <property type="entry name" value="DrpA_SLOG"/>
</dbReference>
<dbReference type="NCBIfam" id="TIGR00732">
    <property type="entry name" value="dprA"/>
    <property type="match status" value="1"/>
</dbReference>
<evidence type="ECO:0000313" key="5">
    <source>
        <dbReference type="Proteomes" id="UP000244755"/>
    </source>
</evidence>
<proteinExistence type="inferred from homology"/>
<dbReference type="Gene3D" id="3.40.50.450">
    <property type="match status" value="1"/>
</dbReference>
<reference evidence="4 5" key="1">
    <citation type="submission" date="2018-04" db="EMBL/GenBank/DDBJ databases">
        <title>Methylobacterium sp. PR1016A genome.</title>
        <authorList>
            <person name="Park W."/>
        </authorList>
    </citation>
    <scope>NUCLEOTIDE SEQUENCE [LARGE SCALE GENOMIC DNA]</scope>
    <source>
        <strain evidence="4 5">PR1016A</strain>
    </source>
</reference>
<comment type="similarity">
    <text evidence="1">Belongs to the DprA/Smf family.</text>
</comment>
<dbReference type="SUPFAM" id="SSF102405">
    <property type="entry name" value="MCP/YpsA-like"/>
    <property type="match status" value="1"/>
</dbReference>
<gene>
    <name evidence="4" type="primary">dprA</name>
    <name evidence="4" type="ORF">DA075_04350</name>
</gene>
<dbReference type="GO" id="GO:0009294">
    <property type="term" value="P:DNA-mediated transformation"/>
    <property type="evidence" value="ECO:0007669"/>
    <property type="project" value="InterPro"/>
</dbReference>
<name>A0A2R4WFD9_9HYPH</name>
<dbReference type="AlphaFoldDB" id="A0A2R4WFD9"/>
<dbReference type="Pfam" id="PF02481">
    <property type="entry name" value="DNA_processg_A"/>
    <property type="match status" value="1"/>
</dbReference>
<dbReference type="PANTHER" id="PTHR43022:SF1">
    <property type="entry name" value="PROTEIN SMF"/>
    <property type="match status" value="1"/>
</dbReference>
<dbReference type="InterPro" id="IPR003488">
    <property type="entry name" value="DprA"/>
</dbReference>
<dbReference type="OrthoDB" id="9785707at2"/>
<dbReference type="EMBL" id="CP028843">
    <property type="protein sequence ID" value="AWB20260.1"/>
    <property type="molecule type" value="Genomic_DNA"/>
</dbReference>
<dbReference type="RefSeq" id="WP_099952170.1">
    <property type="nucleotide sequence ID" value="NZ_CP028843.1"/>
</dbReference>
<organism evidence="4 5">
    <name type="scientific">Methylobacterium currus</name>
    <dbReference type="NCBI Taxonomy" id="2051553"/>
    <lineage>
        <taxon>Bacteria</taxon>
        <taxon>Pseudomonadati</taxon>
        <taxon>Pseudomonadota</taxon>
        <taxon>Alphaproteobacteria</taxon>
        <taxon>Hyphomicrobiales</taxon>
        <taxon>Methylobacteriaceae</taxon>
        <taxon>Methylobacterium</taxon>
    </lineage>
</organism>
<dbReference type="Pfam" id="PF17782">
    <property type="entry name" value="WHD_DprA"/>
    <property type="match status" value="1"/>
</dbReference>
<keyword evidence="5" id="KW-1185">Reference proteome</keyword>
<dbReference type="Gene3D" id="1.10.10.10">
    <property type="entry name" value="Winged helix-like DNA-binding domain superfamily/Winged helix DNA-binding domain"/>
    <property type="match status" value="1"/>
</dbReference>
<evidence type="ECO:0000256" key="1">
    <source>
        <dbReference type="ARBA" id="ARBA00006525"/>
    </source>
</evidence>
<dbReference type="InterPro" id="IPR036388">
    <property type="entry name" value="WH-like_DNA-bd_sf"/>
</dbReference>
<feature type="domain" description="Smf/DprA SLOG" evidence="2">
    <location>
        <begin position="75"/>
        <end position="280"/>
    </location>
</feature>
<dbReference type="PANTHER" id="PTHR43022">
    <property type="entry name" value="PROTEIN SMF"/>
    <property type="match status" value="1"/>
</dbReference>
<evidence type="ECO:0000313" key="4">
    <source>
        <dbReference type="EMBL" id="AWB20260.1"/>
    </source>
</evidence>
<evidence type="ECO:0000259" key="2">
    <source>
        <dbReference type="Pfam" id="PF02481"/>
    </source>
</evidence>
<accession>A0A2R4WFD9</accession>
<dbReference type="Proteomes" id="UP000244755">
    <property type="component" value="Chromosome 1"/>
</dbReference>